<dbReference type="Gene3D" id="3.40.630.30">
    <property type="match status" value="1"/>
</dbReference>
<dbReference type="EMBL" id="MN079133">
    <property type="protein sequence ID" value="QEA06266.1"/>
    <property type="molecule type" value="Genomic_DNA"/>
</dbReference>
<dbReference type="SUPFAM" id="SSF55729">
    <property type="entry name" value="Acyl-CoA N-acyltransferases (Nat)"/>
    <property type="match status" value="1"/>
</dbReference>
<dbReference type="GO" id="GO:0016755">
    <property type="term" value="F:aminoacyltransferase activity"/>
    <property type="evidence" value="ECO:0007669"/>
    <property type="project" value="InterPro"/>
</dbReference>
<name>A0A5B8RC98_9ZZZZ</name>
<keyword evidence="2" id="KW-0808">Transferase</keyword>
<comment type="similarity">
    <text evidence="1">Belongs to the FemABX family.</text>
</comment>
<dbReference type="PANTHER" id="PTHR36174">
    <property type="entry name" value="LIPID II:GLYCINE GLYCYLTRANSFERASE"/>
    <property type="match status" value="1"/>
</dbReference>
<accession>A0A5B8RC98</accession>
<dbReference type="InterPro" id="IPR016181">
    <property type="entry name" value="Acyl_CoA_acyltransferase"/>
</dbReference>
<dbReference type="InterPro" id="IPR017469">
    <property type="entry name" value="PEP-CTERM_FemAB-rel"/>
</dbReference>
<dbReference type="InterPro" id="IPR050644">
    <property type="entry name" value="PG_Glycine_Bridge_Synth"/>
</dbReference>
<dbReference type="InterPro" id="IPR003447">
    <property type="entry name" value="FEMABX"/>
</dbReference>
<dbReference type="PANTHER" id="PTHR36174:SF1">
    <property type="entry name" value="LIPID II:GLYCINE GLYCYLTRANSFERASE"/>
    <property type="match status" value="1"/>
</dbReference>
<protein>
    <recommendedName>
        <fullName evidence="7">BioF2-like acetyltransferase domain-containing protein</fullName>
    </recommendedName>
</protein>
<evidence type="ECO:0000256" key="5">
    <source>
        <dbReference type="ARBA" id="ARBA00023315"/>
    </source>
</evidence>
<reference evidence="8" key="1">
    <citation type="submission" date="2019-06" db="EMBL/GenBank/DDBJ databases">
        <authorList>
            <person name="Murdoch R.W."/>
            <person name="Fathepure B."/>
        </authorList>
    </citation>
    <scope>NUCLEOTIDE SEQUENCE</scope>
</reference>
<proteinExistence type="inferred from homology"/>
<sequence>MPGVGVSADTAPAMAPVRVTVSGPRERWDSTGWDAYVRGHRAASLYHEAVFRGLLADVLGHRTYYLTAHTDEGAVAGVLPLARLRSPLFGDFLVSLPCFNYGGALADDGAVTDRLMDAAVELGGRLGVDHAEFRDLTPLGGDWPVRTDKVVMHLALPGDPDALWKGFGPKLRAQVRRPLKAGASVHGGGIEHLDEFYAVFARNMRDLGTPVYPRRWFLRLCELLGERARILVVRVDGVPAAAGLLLRHRGVVEIPWASSDRRYNHLGVNMLLYWEALRRSVEQGAQTFDFGRSTADSGTYRFKRQWGAEPVALYWHYWLPGGGTLPGLNPDNPRFRRAIRLWQRLPLPLANRLGPRIVRYLP</sequence>
<evidence type="ECO:0000256" key="2">
    <source>
        <dbReference type="ARBA" id="ARBA00022679"/>
    </source>
</evidence>
<dbReference type="InterPro" id="IPR038740">
    <property type="entry name" value="BioF2-like_GNAT_dom"/>
</dbReference>
<keyword evidence="3" id="KW-0133">Cell shape</keyword>
<dbReference type="NCBIfam" id="TIGR03019">
    <property type="entry name" value="pepcterm_femAB"/>
    <property type="match status" value="1"/>
</dbReference>
<dbReference type="PROSITE" id="PS51191">
    <property type="entry name" value="FEMABX"/>
    <property type="match status" value="1"/>
</dbReference>
<evidence type="ECO:0000256" key="1">
    <source>
        <dbReference type="ARBA" id="ARBA00009943"/>
    </source>
</evidence>
<gene>
    <name evidence="8" type="ORF">KBTEX_02597</name>
</gene>
<evidence type="ECO:0000256" key="6">
    <source>
        <dbReference type="ARBA" id="ARBA00023316"/>
    </source>
</evidence>
<dbReference type="Pfam" id="PF13480">
    <property type="entry name" value="Acetyltransf_6"/>
    <property type="match status" value="1"/>
</dbReference>
<keyword evidence="5" id="KW-0012">Acyltransferase</keyword>
<evidence type="ECO:0000256" key="4">
    <source>
        <dbReference type="ARBA" id="ARBA00022984"/>
    </source>
</evidence>
<keyword evidence="6" id="KW-0961">Cell wall biogenesis/degradation</keyword>
<evidence type="ECO:0000313" key="8">
    <source>
        <dbReference type="EMBL" id="QEA06266.1"/>
    </source>
</evidence>
<dbReference type="AlphaFoldDB" id="A0A5B8RC98"/>
<keyword evidence="4" id="KW-0573">Peptidoglycan synthesis</keyword>
<dbReference type="GO" id="GO:0071555">
    <property type="term" value="P:cell wall organization"/>
    <property type="evidence" value="ECO:0007669"/>
    <property type="project" value="UniProtKB-KW"/>
</dbReference>
<organism evidence="8">
    <name type="scientific">uncultured organism</name>
    <dbReference type="NCBI Taxonomy" id="155900"/>
    <lineage>
        <taxon>unclassified sequences</taxon>
        <taxon>environmental samples</taxon>
    </lineage>
</organism>
<evidence type="ECO:0000256" key="3">
    <source>
        <dbReference type="ARBA" id="ARBA00022960"/>
    </source>
</evidence>
<feature type="domain" description="BioF2-like acetyltransferase" evidence="7">
    <location>
        <begin position="170"/>
        <end position="304"/>
    </location>
</feature>
<dbReference type="GO" id="GO:0044038">
    <property type="term" value="P:cell wall macromolecule biosynthetic process"/>
    <property type="evidence" value="ECO:0007669"/>
    <property type="project" value="InterPro"/>
</dbReference>
<evidence type="ECO:0000259" key="7">
    <source>
        <dbReference type="Pfam" id="PF13480"/>
    </source>
</evidence>